<reference evidence="3" key="1">
    <citation type="journal article" date="2020" name="BMC Genomics">
        <title>Correction to: Identification and distribution of gene clusters required for synthesis of sphingolipid metabolism inhibitors in diverse species of the filamentous fungus Fusarium.</title>
        <authorList>
            <person name="Kim H.S."/>
            <person name="Lohmar J.M."/>
            <person name="Busman M."/>
            <person name="Brown D.W."/>
            <person name="Naumann T.A."/>
            <person name="Divon H.H."/>
            <person name="Lysoe E."/>
            <person name="Uhlig S."/>
            <person name="Proctor R.H."/>
        </authorList>
    </citation>
    <scope>NUCLEOTIDE SEQUENCE</scope>
    <source>
        <strain evidence="3">NRRL 20472</strain>
    </source>
</reference>
<protein>
    <submittedName>
        <fullName evidence="3">Uncharacterized protein</fullName>
    </submittedName>
</protein>
<gene>
    <name evidence="3" type="ORF">FSARC_10414</name>
</gene>
<comment type="caution">
    <text evidence="3">The sequence shown here is derived from an EMBL/GenBank/DDBJ whole genome shotgun (WGS) entry which is preliminary data.</text>
</comment>
<feature type="region of interest" description="Disordered" evidence="1">
    <location>
        <begin position="626"/>
        <end position="645"/>
    </location>
</feature>
<dbReference type="OrthoDB" id="4964992at2759"/>
<dbReference type="AlphaFoldDB" id="A0A8H4TMW0"/>
<name>A0A8H4TMW0_9HYPO</name>
<feature type="transmembrane region" description="Helical" evidence="2">
    <location>
        <begin position="516"/>
        <end position="537"/>
    </location>
</feature>
<evidence type="ECO:0000256" key="2">
    <source>
        <dbReference type="SAM" id="Phobius"/>
    </source>
</evidence>
<keyword evidence="2" id="KW-0472">Membrane</keyword>
<evidence type="ECO:0000256" key="1">
    <source>
        <dbReference type="SAM" id="MobiDB-lite"/>
    </source>
</evidence>
<evidence type="ECO:0000313" key="4">
    <source>
        <dbReference type="Proteomes" id="UP000622797"/>
    </source>
</evidence>
<dbReference type="Proteomes" id="UP000622797">
    <property type="component" value="Unassembled WGS sequence"/>
</dbReference>
<dbReference type="EMBL" id="JABEXW010000628">
    <property type="protein sequence ID" value="KAF4960672.1"/>
    <property type="molecule type" value="Genomic_DNA"/>
</dbReference>
<keyword evidence="4" id="KW-1185">Reference proteome</keyword>
<sequence length="765" mass="86069">MPRLTQKVLNRLYFKPANLLDLPEIPCNLPHRLVYADIATLQTQAVASLIGRLRATMAMRTMVDTKRGSKGKVKTRTRSKDEELFEDETYVPYWADILYSDGSPEFRRENPHLAQKFVKARAACRADIRKVDLLRGMSVKEDIIHKLLGEEPLWKFDREYLLSLEGLDAEEAGVQEKVNEMPEDFLDAFEENPAKSFTMGDIDLVAITPDVIAPTDKDILARVARAWVGFRSQGMGPGNPSTNRGNAQDYEVLEEQLRAAGASGVLDAPAFAPGSQIQPPLSKPVWCDQYRRSHYEEWNEDDTYDTYDRDDDEAGETHLLYLSKKGRGHIGQQEANGENSSSYGAHYEFTVQEDVMLNFRVVGIWENPWLSEDQSQGTTRCIPRQCESFMITYLGIYGVTPTFLDWIAKNGEPGQAVVWKAIGVGHSKEPFVNLGSSHVDEGVVFSIDSAMSGDPNTKDSPFIVNCAAFNLGDEFADRFSDLEYFPTSEDLKTTQENPHFYRDNPGMASRITDATFAYAIPIVIIQQVTILVVGIIYKATQMTKTIYVATHPTDERGHYVTKDEIPTFSSKEVFRFLGDEHETGAEPSKFKPTDLNHLVSQSRSALGTWWKFLNLEGRTYWGGLEGRINASGPSPQQEKNTKPLAHPPITTSLVEPLAHSLIATPPQLEDQDSAVAAIDLPTNLAQRLMDPQGIITLDELCDISLKYPTFKPEEHGLLDRVQELVNQSITALDYEMDDDFDLHFRENPRLVHSPLHLDMIARELE</sequence>
<reference evidence="3" key="2">
    <citation type="submission" date="2020-05" db="EMBL/GenBank/DDBJ databases">
        <authorList>
            <person name="Kim H.-S."/>
            <person name="Proctor R.H."/>
            <person name="Brown D.W."/>
        </authorList>
    </citation>
    <scope>NUCLEOTIDE SEQUENCE</scope>
    <source>
        <strain evidence="3">NRRL 20472</strain>
    </source>
</reference>
<evidence type="ECO:0000313" key="3">
    <source>
        <dbReference type="EMBL" id="KAF4960672.1"/>
    </source>
</evidence>
<organism evidence="3 4">
    <name type="scientific">Fusarium sarcochroum</name>
    <dbReference type="NCBI Taxonomy" id="1208366"/>
    <lineage>
        <taxon>Eukaryota</taxon>
        <taxon>Fungi</taxon>
        <taxon>Dikarya</taxon>
        <taxon>Ascomycota</taxon>
        <taxon>Pezizomycotina</taxon>
        <taxon>Sordariomycetes</taxon>
        <taxon>Hypocreomycetidae</taxon>
        <taxon>Hypocreales</taxon>
        <taxon>Nectriaceae</taxon>
        <taxon>Fusarium</taxon>
        <taxon>Fusarium lateritium species complex</taxon>
    </lineage>
</organism>
<accession>A0A8H4TMW0</accession>
<proteinExistence type="predicted"/>
<keyword evidence="2" id="KW-0812">Transmembrane</keyword>
<keyword evidence="2" id="KW-1133">Transmembrane helix</keyword>